<evidence type="ECO:0000313" key="3">
    <source>
        <dbReference type="EMBL" id="MFD1152176.1"/>
    </source>
</evidence>
<sequence>MSGPGTSAGHRTGALVLGGGLAGMLAASVLTAHVDRVTVVDRDRSGDRDRFGDDVRHRRGVPHTRHAHVLMAGGSRALDEVSPGLTASLVDAGARRLGLPNGLLVFTQFGWLPRLDEAQFVIGCSRALLDGEVRRRVLAPGVVDVVEAADVVGLLGDRAHVTGARVRDRDTGRERRIEADFVVDATGRGSRADRWLADLGLPAVPEERVDSRLVYATRLYRAPAGAGDFPGLSILGDPRSNPFGQGGVLVPIEDDRWIVSLGGMRGGEPDVSPEGFRAFARRLRHPAIADLIDVAEPLTRPFGFHGTVNRRRRFERLSPWPSGFVVLGDAACTFNPVYGHGMTVVARQAVALRDGLARHGLDGRTAARVQRRFARVIDDAWEMAVGQDLRYPGTIGPPRTRADVVLERYLDRLVLAATGRPSVTRAQINAYTLSAPLRSLLSPRVALGVLRGPGRPPSTEPPFTEAERRVFAGDPP</sequence>
<protein>
    <submittedName>
        <fullName evidence="3">FAD-dependent monooxygenase</fullName>
    </submittedName>
</protein>
<feature type="domain" description="FAD-binding" evidence="2">
    <location>
        <begin position="12"/>
        <end position="358"/>
    </location>
</feature>
<comment type="caution">
    <text evidence="3">The sequence shown here is derived from an EMBL/GenBank/DDBJ whole genome shotgun (WGS) entry which is preliminary data.</text>
</comment>
<dbReference type="Proteomes" id="UP001597168">
    <property type="component" value="Unassembled WGS sequence"/>
</dbReference>
<proteinExistence type="predicted"/>
<dbReference type="PANTHER" id="PTHR43422">
    <property type="entry name" value="THIAMINE THIAZOLE SYNTHASE"/>
    <property type="match status" value="1"/>
</dbReference>
<dbReference type="SUPFAM" id="SSF51905">
    <property type="entry name" value="FAD/NAD(P)-binding domain"/>
    <property type="match status" value="1"/>
</dbReference>
<dbReference type="EMBL" id="JBHTLK010000336">
    <property type="protein sequence ID" value="MFD1152176.1"/>
    <property type="molecule type" value="Genomic_DNA"/>
</dbReference>
<evidence type="ECO:0000313" key="4">
    <source>
        <dbReference type="Proteomes" id="UP001597168"/>
    </source>
</evidence>
<dbReference type="Gene3D" id="3.50.50.60">
    <property type="entry name" value="FAD/NAD(P)-binding domain"/>
    <property type="match status" value="1"/>
</dbReference>
<reference evidence="4" key="1">
    <citation type="journal article" date="2019" name="Int. J. Syst. Evol. Microbiol.">
        <title>The Global Catalogue of Microorganisms (GCM) 10K type strain sequencing project: providing services to taxonomists for standard genome sequencing and annotation.</title>
        <authorList>
            <consortium name="The Broad Institute Genomics Platform"/>
            <consortium name="The Broad Institute Genome Sequencing Center for Infectious Disease"/>
            <person name="Wu L."/>
            <person name="Ma J."/>
        </authorList>
    </citation>
    <scope>NUCLEOTIDE SEQUENCE [LARGE SCALE GENOMIC DNA]</scope>
    <source>
        <strain evidence="4">CCUG 60214</strain>
    </source>
</reference>
<feature type="compositionally biased region" description="Basic and acidic residues" evidence="1">
    <location>
        <begin position="465"/>
        <end position="476"/>
    </location>
</feature>
<dbReference type="InterPro" id="IPR036188">
    <property type="entry name" value="FAD/NAD-bd_sf"/>
</dbReference>
<keyword evidence="3" id="KW-0560">Oxidoreductase</keyword>
<gene>
    <name evidence="3" type="ORF">ACFQ3T_34015</name>
</gene>
<dbReference type="Pfam" id="PF01494">
    <property type="entry name" value="FAD_binding_3"/>
    <property type="match status" value="1"/>
</dbReference>
<feature type="region of interest" description="Disordered" evidence="1">
    <location>
        <begin position="451"/>
        <end position="476"/>
    </location>
</feature>
<name>A0ABW3R534_9PSEU</name>
<keyword evidence="4" id="KW-1185">Reference proteome</keyword>
<dbReference type="RefSeq" id="WP_380729829.1">
    <property type="nucleotide sequence ID" value="NZ_JBHTLK010000336.1"/>
</dbReference>
<organism evidence="3 4">
    <name type="scientific">Saccharothrix hoggarensis</name>
    <dbReference type="NCBI Taxonomy" id="913853"/>
    <lineage>
        <taxon>Bacteria</taxon>
        <taxon>Bacillati</taxon>
        <taxon>Actinomycetota</taxon>
        <taxon>Actinomycetes</taxon>
        <taxon>Pseudonocardiales</taxon>
        <taxon>Pseudonocardiaceae</taxon>
        <taxon>Saccharothrix</taxon>
    </lineage>
</organism>
<dbReference type="PANTHER" id="PTHR43422:SF3">
    <property type="entry name" value="THIAMINE THIAZOLE SYNTHASE"/>
    <property type="match status" value="1"/>
</dbReference>
<accession>A0ABW3R534</accession>
<keyword evidence="3" id="KW-0503">Monooxygenase</keyword>
<dbReference type="GO" id="GO:0004497">
    <property type="term" value="F:monooxygenase activity"/>
    <property type="evidence" value="ECO:0007669"/>
    <property type="project" value="UniProtKB-KW"/>
</dbReference>
<evidence type="ECO:0000256" key="1">
    <source>
        <dbReference type="SAM" id="MobiDB-lite"/>
    </source>
</evidence>
<evidence type="ECO:0000259" key="2">
    <source>
        <dbReference type="Pfam" id="PF01494"/>
    </source>
</evidence>
<dbReference type="InterPro" id="IPR002938">
    <property type="entry name" value="FAD-bd"/>
</dbReference>